<dbReference type="AlphaFoldDB" id="D7DW03"/>
<feature type="domain" description="HPt" evidence="2">
    <location>
        <begin position="2"/>
        <end position="105"/>
    </location>
</feature>
<organism evidence="3 4">
    <name type="scientific">Nostoc azollae (strain 0708)</name>
    <name type="common">Anabaena azollae (strain 0708)</name>
    <dbReference type="NCBI Taxonomy" id="551115"/>
    <lineage>
        <taxon>Bacteria</taxon>
        <taxon>Bacillati</taxon>
        <taxon>Cyanobacteriota</taxon>
        <taxon>Cyanophyceae</taxon>
        <taxon>Nostocales</taxon>
        <taxon>Nostocaceae</taxon>
        <taxon>Trichormus</taxon>
    </lineage>
</organism>
<dbReference type="EMBL" id="CP002059">
    <property type="protein sequence ID" value="ADI65574.1"/>
    <property type="molecule type" value="Genomic_DNA"/>
</dbReference>
<dbReference type="GO" id="GO:0000160">
    <property type="term" value="P:phosphorelay signal transduction system"/>
    <property type="evidence" value="ECO:0007669"/>
    <property type="project" value="InterPro"/>
</dbReference>
<dbReference type="InterPro" id="IPR036641">
    <property type="entry name" value="HPT_dom_sf"/>
</dbReference>
<dbReference type="InterPro" id="IPR008207">
    <property type="entry name" value="Sig_transdc_His_kin_Hpt_dom"/>
</dbReference>
<dbReference type="GO" id="GO:0016301">
    <property type="term" value="F:kinase activity"/>
    <property type="evidence" value="ECO:0007669"/>
    <property type="project" value="UniProtKB-KW"/>
</dbReference>
<dbReference type="KEGG" id="naz:Aazo_4138"/>
<comment type="caution">
    <text evidence="1">Lacks conserved residue(s) required for the propagation of feature annotation.</text>
</comment>
<name>D7DW03_NOSA0</name>
<dbReference type="HOGENOM" id="CLU_2130848_0_0_3"/>
<dbReference type="Gene3D" id="1.20.120.160">
    <property type="entry name" value="HPT domain"/>
    <property type="match status" value="1"/>
</dbReference>
<keyword evidence="3" id="KW-0418">Kinase</keyword>
<evidence type="ECO:0000259" key="2">
    <source>
        <dbReference type="PROSITE" id="PS50894"/>
    </source>
</evidence>
<proteinExistence type="predicted"/>
<dbReference type="PROSITE" id="PS50894">
    <property type="entry name" value="HPT"/>
    <property type="match status" value="1"/>
</dbReference>
<protein>
    <submittedName>
        <fullName evidence="3">Putative CheA signal transduction histidine kinase</fullName>
    </submittedName>
</protein>
<dbReference type="CDD" id="cd00088">
    <property type="entry name" value="HPT"/>
    <property type="match status" value="1"/>
</dbReference>
<dbReference type="Proteomes" id="UP000001511">
    <property type="component" value="Chromosome"/>
</dbReference>
<sequence>MNPEKFQNIIGYYVEESQEHLNTIYNGSLNMQNTIDDRYELEAIFPTTFSLKGGPAMLGFTSLQKIVHNLEDCLQLLPYPIIANEPLQLLFLDIYHVLKQSVFPIKINEGVTT</sequence>
<dbReference type="eggNOG" id="COG2198">
    <property type="taxonomic scope" value="Bacteria"/>
</dbReference>
<gene>
    <name evidence="3" type="ordered locus">Aazo_4138</name>
</gene>
<dbReference type="Pfam" id="PF01627">
    <property type="entry name" value="Hpt"/>
    <property type="match status" value="1"/>
</dbReference>
<keyword evidence="4" id="KW-1185">Reference proteome</keyword>
<dbReference type="SUPFAM" id="SSF47226">
    <property type="entry name" value="Histidine-containing phosphotransfer domain, HPT domain"/>
    <property type="match status" value="1"/>
</dbReference>
<keyword evidence="3" id="KW-0808">Transferase</keyword>
<dbReference type="STRING" id="551115.Aazo_4138"/>
<evidence type="ECO:0000256" key="1">
    <source>
        <dbReference type="PROSITE-ProRule" id="PRU00110"/>
    </source>
</evidence>
<evidence type="ECO:0000313" key="3">
    <source>
        <dbReference type="EMBL" id="ADI65574.1"/>
    </source>
</evidence>
<reference evidence="3 4" key="1">
    <citation type="journal article" date="2010" name="PLoS ONE">
        <title>Genome erosion in a nitrogen-fixing vertically transmitted endosymbiotic multicellular cyanobacterium.</title>
        <authorList>
            <person name="Ran L."/>
            <person name="Larsson J."/>
            <person name="Vigil-Stenman T."/>
            <person name="Nylander J.A."/>
            <person name="Ininbergs K."/>
            <person name="Zheng W.W."/>
            <person name="Lapidus A."/>
            <person name="Lowry S."/>
            <person name="Haselkorn R."/>
            <person name="Bergman B."/>
        </authorList>
    </citation>
    <scope>NUCLEOTIDE SEQUENCE [LARGE SCALE GENOMIC DNA]</scope>
    <source>
        <strain evidence="3 4">0708</strain>
    </source>
</reference>
<accession>D7DW03</accession>
<evidence type="ECO:0000313" key="4">
    <source>
        <dbReference type="Proteomes" id="UP000001511"/>
    </source>
</evidence>